<dbReference type="SUPFAM" id="SSF109640">
    <property type="entry name" value="KRAB domain (Kruppel-associated box)"/>
    <property type="match status" value="1"/>
</dbReference>
<evidence type="ECO:0000313" key="15">
    <source>
        <dbReference type="EMBL" id="ERE73937.1"/>
    </source>
</evidence>
<evidence type="ECO:0000313" key="16">
    <source>
        <dbReference type="Proteomes" id="UP000030759"/>
    </source>
</evidence>
<evidence type="ECO:0000256" key="10">
    <source>
        <dbReference type="ARBA" id="ARBA00023163"/>
    </source>
</evidence>
<dbReference type="FunFam" id="3.30.160.60:FF:000100">
    <property type="entry name" value="Zinc finger 45-like"/>
    <property type="match status" value="1"/>
</dbReference>
<dbReference type="Pfam" id="PF01352">
    <property type="entry name" value="KRAB"/>
    <property type="match status" value="1"/>
</dbReference>
<keyword evidence="8" id="KW-0805">Transcription regulation</keyword>
<dbReference type="InterPro" id="IPR001909">
    <property type="entry name" value="KRAB"/>
</dbReference>
<feature type="domain" description="C2H2-type" evidence="13">
    <location>
        <begin position="855"/>
        <end position="882"/>
    </location>
</feature>
<keyword evidence="7" id="KW-0862">Zinc</keyword>
<feature type="domain" description="C2H2-type" evidence="13">
    <location>
        <begin position="575"/>
        <end position="602"/>
    </location>
</feature>
<feature type="domain" description="C2H2-type" evidence="13">
    <location>
        <begin position="132"/>
        <end position="159"/>
    </location>
</feature>
<dbReference type="FunFam" id="3.30.160.60:FF:000338">
    <property type="entry name" value="zinc finger protein 383"/>
    <property type="match status" value="1"/>
</dbReference>
<dbReference type="Gene3D" id="6.10.140.140">
    <property type="match status" value="1"/>
</dbReference>
<evidence type="ECO:0000256" key="6">
    <source>
        <dbReference type="ARBA" id="ARBA00022771"/>
    </source>
</evidence>
<dbReference type="PROSITE" id="PS50805">
    <property type="entry name" value="KRAB"/>
    <property type="match status" value="1"/>
</dbReference>
<feature type="domain" description="C2H2-type" evidence="13">
    <location>
        <begin position="104"/>
        <end position="131"/>
    </location>
</feature>
<dbReference type="PROSITE" id="PS50157">
    <property type="entry name" value="ZINC_FINGER_C2H2_2"/>
    <property type="match status" value="14"/>
</dbReference>
<dbReference type="InterPro" id="IPR013087">
    <property type="entry name" value="Znf_C2H2_type"/>
</dbReference>
<feature type="domain" description="C2H2-type" evidence="13">
    <location>
        <begin position="160"/>
        <end position="187"/>
    </location>
</feature>
<dbReference type="FunFam" id="3.30.160.60:FF:000193">
    <property type="entry name" value="Zinc finger protein 300"/>
    <property type="match status" value="1"/>
</dbReference>
<dbReference type="SMART" id="SM00349">
    <property type="entry name" value="KRAB"/>
    <property type="match status" value="1"/>
</dbReference>
<evidence type="ECO:0000256" key="2">
    <source>
        <dbReference type="ARBA" id="ARBA00004123"/>
    </source>
</evidence>
<evidence type="ECO:0000256" key="3">
    <source>
        <dbReference type="ARBA" id="ARBA00006991"/>
    </source>
</evidence>
<feature type="domain" description="C2H2-type" evidence="13">
    <location>
        <begin position="827"/>
        <end position="854"/>
    </location>
</feature>
<keyword evidence="5" id="KW-0677">Repeat</keyword>
<dbReference type="CDD" id="cd07765">
    <property type="entry name" value="KRAB_A-box"/>
    <property type="match status" value="1"/>
</dbReference>
<evidence type="ECO:0000256" key="7">
    <source>
        <dbReference type="ARBA" id="ARBA00022833"/>
    </source>
</evidence>
<dbReference type="Proteomes" id="UP000030759">
    <property type="component" value="Unassembled WGS sequence"/>
</dbReference>
<evidence type="ECO:0000259" key="14">
    <source>
        <dbReference type="PROSITE" id="PS50805"/>
    </source>
</evidence>
<dbReference type="FunFam" id="3.30.160.60:FF:000240">
    <property type="entry name" value="Zinc finger protein 250"/>
    <property type="match status" value="2"/>
</dbReference>
<feature type="domain" description="KRAB" evidence="14">
    <location>
        <begin position="334"/>
        <end position="411"/>
    </location>
</feature>
<dbReference type="GO" id="GO:0003677">
    <property type="term" value="F:DNA binding"/>
    <property type="evidence" value="ECO:0007669"/>
    <property type="project" value="UniProtKB-KW"/>
</dbReference>
<dbReference type="SUPFAM" id="SSF57667">
    <property type="entry name" value="beta-beta-alpha zinc fingers"/>
    <property type="match status" value="11"/>
</dbReference>
<evidence type="ECO:0000256" key="12">
    <source>
        <dbReference type="PROSITE-ProRule" id="PRU00042"/>
    </source>
</evidence>
<dbReference type="GO" id="GO:0006355">
    <property type="term" value="P:regulation of DNA-templated transcription"/>
    <property type="evidence" value="ECO:0007669"/>
    <property type="project" value="InterPro"/>
</dbReference>
<keyword evidence="9" id="KW-0238">DNA-binding</keyword>
<dbReference type="InterPro" id="IPR036051">
    <property type="entry name" value="KRAB_dom_sf"/>
</dbReference>
<dbReference type="AlphaFoldDB" id="A0A061I3G9"/>
<comment type="similarity">
    <text evidence="3">Belongs to the krueppel C2H2-type zinc-finger protein family.</text>
</comment>
<dbReference type="GO" id="GO:0008270">
    <property type="term" value="F:zinc ion binding"/>
    <property type="evidence" value="ECO:0007669"/>
    <property type="project" value="UniProtKB-KW"/>
</dbReference>
<dbReference type="SMART" id="SM00355">
    <property type="entry name" value="ZnF_C2H2"/>
    <property type="match status" value="14"/>
</dbReference>
<feature type="domain" description="C2H2-type" evidence="13">
    <location>
        <begin position="715"/>
        <end position="742"/>
    </location>
</feature>
<dbReference type="FunFam" id="3.30.160.60:FF:000097">
    <property type="entry name" value="Zinc finger protein"/>
    <property type="match status" value="1"/>
</dbReference>
<dbReference type="InterPro" id="IPR036236">
    <property type="entry name" value="Znf_C2H2_sf"/>
</dbReference>
<reference evidence="16" key="1">
    <citation type="journal article" date="2013" name="Nat. Biotechnol.">
        <title>Chinese hamster genome sequenced from sorted chromosomes.</title>
        <authorList>
            <person name="Brinkrolf K."/>
            <person name="Rupp O."/>
            <person name="Laux H."/>
            <person name="Kollin F."/>
            <person name="Ernst W."/>
            <person name="Linke B."/>
            <person name="Kofler R."/>
            <person name="Romand S."/>
            <person name="Hesse F."/>
            <person name="Budach W.E."/>
            <person name="Galosy S."/>
            <person name="Muller D."/>
            <person name="Noll T."/>
            <person name="Wienberg J."/>
            <person name="Jostock T."/>
            <person name="Leonard M."/>
            <person name="Grillari J."/>
            <person name="Tauch A."/>
            <person name="Goesmann A."/>
            <person name="Helk B."/>
            <person name="Mott J.E."/>
            <person name="Puhler A."/>
            <person name="Borth N."/>
        </authorList>
    </citation>
    <scope>NUCLEOTIDE SEQUENCE [LARGE SCALE GENOMIC DNA]</scope>
    <source>
        <strain evidence="16">17A/GY</strain>
    </source>
</reference>
<gene>
    <name evidence="15" type="ORF">H671_5g13835</name>
</gene>
<keyword evidence="6 12" id="KW-0863">Zinc-finger</keyword>
<keyword evidence="11" id="KW-0539">Nucleus</keyword>
<comment type="subcellular location">
    <subcellularLocation>
        <location evidence="2">Nucleus</location>
    </subcellularLocation>
</comment>
<feature type="domain" description="C2H2-type" evidence="13">
    <location>
        <begin position="771"/>
        <end position="798"/>
    </location>
</feature>
<evidence type="ECO:0000256" key="8">
    <source>
        <dbReference type="ARBA" id="ARBA00023015"/>
    </source>
</evidence>
<keyword evidence="10" id="KW-0804">Transcription</keyword>
<accession>A0A061I3G9</accession>
<evidence type="ECO:0000256" key="9">
    <source>
        <dbReference type="ARBA" id="ARBA00023125"/>
    </source>
</evidence>
<feature type="domain" description="C2H2-type" evidence="13">
    <location>
        <begin position="659"/>
        <end position="686"/>
    </location>
</feature>
<feature type="domain" description="C2H2-type" evidence="13">
    <location>
        <begin position="687"/>
        <end position="714"/>
    </location>
</feature>
<evidence type="ECO:0000256" key="4">
    <source>
        <dbReference type="ARBA" id="ARBA00022723"/>
    </source>
</evidence>
<dbReference type="GO" id="GO:0005634">
    <property type="term" value="C:nucleus"/>
    <property type="evidence" value="ECO:0007669"/>
    <property type="project" value="UniProtKB-SubCell"/>
</dbReference>
<feature type="domain" description="C2H2-type" evidence="13">
    <location>
        <begin position="631"/>
        <end position="658"/>
    </location>
</feature>
<proteinExistence type="inferred from homology"/>
<evidence type="ECO:0000259" key="13">
    <source>
        <dbReference type="PROSITE" id="PS50157"/>
    </source>
</evidence>
<dbReference type="EMBL" id="KE676421">
    <property type="protein sequence ID" value="ERE73937.1"/>
    <property type="molecule type" value="Genomic_DNA"/>
</dbReference>
<evidence type="ECO:0000256" key="1">
    <source>
        <dbReference type="ARBA" id="ARBA00003767"/>
    </source>
</evidence>
<dbReference type="FunFam" id="3.30.160.60:FF:002343">
    <property type="entry name" value="Zinc finger protein 33A"/>
    <property type="match status" value="1"/>
</dbReference>
<evidence type="ECO:0000256" key="5">
    <source>
        <dbReference type="ARBA" id="ARBA00022737"/>
    </source>
</evidence>
<dbReference type="FunFam" id="3.30.160.60:FF:000184">
    <property type="entry name" value="Zinc finger protein 333"/>
    <property type="match status" value="3"/>
</dbReference>
<organism evidence="15 16">
    <name type="scientific">Cricetulus griseus</name>
    <name type="common">Chinese hamster</name>
    <name type="synonym">Cricetulus barabensis griseus</name>
    <dbReference type="NCBI Taxonomy" id="10029"/>
    <lineage>
        <taxon>Eukaryota</taxon>
        <taxon>Metazoa</taxon>
        <taxon>Chordata</taxon>
        <taxon>Craniata</taxon>
        <taxon>Vertebrata</taxon>
        <taxon>Euteleostomi</taxon>
        <taxon>Mammalia</taxon>
        <taxon>Eutheria</taxon>
        <taxon>Euarchontoglires</taxon>
        <taxon>Glires</taxon>
        <taxon>Rodentia</taxon>
        <taxon>Myomorpha</taxon>
        <taxon>Muroidea</taxon>
        <taxon>Cricetidae</taxon>
        <taxon>Cricetinae</taxon>
        <taxon>Cricetulus</taxon>
    </lineage>
</organism>
<dbReference type="Pfam" id="PF00096">
    <property type="entry name" value="zf-C2H2"/>
    <property type="match status" value="8"/>
</dbReference>
<dbReference type="Gene3D" id="3.30.160.60">
    <property type="entry name" value="Classic Zinc Finger"/>
    <property type="match status" value="15"/>
</dbReference>
<protein>
    <submittedName>
        <fullName evidence="15">Zinc finger protein 14</fullName>
    </submittedName>
</protein>
<name>A0A061I3G9_CRIGR</name>
<dbReference type="FunFam" id="3.30.160.60:FF:001954">
    <property type="entry name" value="Zinc finger protein 787"/>
    <property type="match status" value="1"/>
</dbReference>
<dbReference type="PANTHER" id="PTHR24377">
    <property type="entry name" value="IP01015P-RELATED"/>
    <property type="match status" value="1"/>
</dbReference>
<dbReference type="PROSITE" id="PS00028">
    <property type="entry name" value="ZINC_FINGER_C2H2_1"/>
    <property type="match status" value="11"/>
</dbReference>
<sequence length="888" mass="102094">MDPLFSMVSTNIQLSFGTDGTQVIKEDYGYGCDHKCDKTQEHITDNVINKDMPPGERLCQSPLHNDEGVHKQVKKLVCKFGEESFIAPNDLNNHEKSYIGQKRYNCRQCGKTFKNAKCFEKHKVTHTKENPYVYKICQETFTCSSHLKKHERVHTGEKPYACRHCGKSFTISSYLNTHQRIHNGEKPYVCRHSGKAFNRSSHLNRHERIHSGEKPYVCRHCRKAFRQYNGHIIKGLTLKRSHIHVHIVEKPSVTSVVLTLMKGSTLYRSNISPIPDHITKRNELSNQEHGYSQPASRKPFLVCQDLFWATLCSADSGALQEDTEPSQKHEMEPVTFEDVAVDFTVGEWALLDSTQKKLYSTVMEETFLNLISIGKALKENIEEDRKELSGNMGAQVTEKACGYECASRCNTNQKPITENSINEDMPPTIRVHGSPLHVRNIISHSSSRGCFREQTREIQSVCKEAMAKALTHQIHWKDIRHSESLLVLETSPKEKTCKSQQCNEAYRNLPSEHPQERSHTRDKLNENVLVRYTYGQNDGLHKEVKPFVGKLYEKSEINSTSIINHEKNHIGEKRYICSQRGKTFNYAKCLENHIVTHKGEKLYACKHFGKAFTQYSYHNSNESSRMGQNPYTCKYCGKGFTSSTYRNIHERIHTGEKPYACKYCGKAFTSSAYCNIHERIHSGEKPYACTHCGKAFSDLSRRNRHERSHTGENPYACRYCGKAFSDSSRRNRHERIHTGEKPYTCKHCGKTFTNFSSCKAHERVHTGEKPYACKICGKAFTRSNQLSIHERVHSGQKPYACKHCGKTFKTSTCRNLHEKIHTGEKSFVCKTCGKLFIQSSDLNKHERVHSKDKPYACKHCGKFFSDSSSRYRHERRHTGEKPFAYKHC</sequence>
<feature type="domain" description="C2H2-type" evidence="13">
    <location>
        <begin position="743"/>
        <end position="770"/>
    </location>
</feature>
<feature type="domain" description="C2H2-type" evidence="13">
    <location>
        <begin position="799"/>
        <end position="826"/>
    </location>
</feature>
<keyword evidence="4" id="KW-0479">Metal-binding</keyword>
<dbReference type="InterPro" id="IPR050826">
    <property type="entry name" value="Krueppel_C2H2_ZnFinger"/>
</dbReference>
<dbReference type="FunFam" id="3.30.160.60:FF:002402">
    <property type="entry name" value="Zinc finger protein 347"/>
    <property type="match status" value="1"/>
</dbReference>
<feature type="domain" description="C2H2-type" evidence="13">
    <location>
        <begin position="188"/>
        <end position="215"/>
    </location>
</feature>
<evidence type="ECO:0000256" key="11">
    <source>
        <dbReference type="ARBA" id="ARBA00023242"/>
    </source>
</evidence>
<comment type="function">
    <text evidence="1">May be involved in transcriptional regulation.</text>
</comment>